<dbReference type="Proteomes" id="UP001148737">
    <property type="component" value="Unassembled WGS sequence"/>
</dbReference>
<keyword evidence="2" id="KW-1185">Reference proteome</keyword>
<evidence type="ECO:0000313" key="2">
    <source>
        <dbReference type="Proteomes" id="UP001148737"/>
    </source>
</evidence>
<organism evidence="1 2">
    <name type="scientific">Lecanicillium saksenae</name>
    <dbReference type="NCBI Taxonomy" id="468837"/>
    <lineage>
        <taxon>Eukaryota</taxon>
        <taxon>Fungi</taxon>
        <taxon>Dikarya</taxon>
        <taxon>Ascomycota</taxon>
        <taxon>Pezizomycotina</taxon>
        <taxon>Sordariomycetes</taxon>
        <taxon>Hypocreomycetidae</taxon>
        <taxon>Hypocreales</taxon>
        <taxon>Cordycipitaceae</taxon>
        <taxon>Lecanicillium</taxon>
    </lineage>
</organism>
<protein>
    <submittedName>
        <fullName evidence="1">Uncharacterized protein</fullName>
    </submittedName>
</protein>
<gene>
    <name evidence="1" type="ORF">NLG97_g4710</name>
</gene>
<proteinExistence type="predicted"/>
<evidence type="ECO:0000313" key="1">
    <source>
        <dbReference type="EMBL" id="KAJ3493473.1"/>
    </source>
</evidence>
<name>A0ACC1QX36_9HYPO</name>
<accession>A0ACC1QX36</accession>
<dbReference type="EMBL" id="JANAKD010000483">
    <property type="protein sequence ID" value="KAJ3493473.1"/>
    <property type="molecule type" value="Genomic_DNA"/>
</dbReference>
<sequence length="574" mass="64748">MAPFSTHSSYLAALEDIRSGCIAGPYPAFFRKFFSSDEIPESPRASVDATESGPRFEENSPPPPPKSLGEKSGWLVTLLKAQQPEDNWIWMPYKITEATLWMSSGVHIMVPQQRGECDAQTVGAICHVADSLETYQAGLVHLYCMANHVFRTEEMRFFLHGILLCQSSVEFWVFDRSGMYSSPALSLVDDCDQIASNIASLRRMTSGELGAEKVFDAVQGTDVLAFRTPNATLQLLKRPVVARDSLFSDGLLCYFARKANENQWTHIVKFKWRDIHKSKEEDIFHTIEDKSFPGVVRLVYDTKIVDTAQLRAGVRNEPYRRLLDDGQELDTGSALERYSERTGDPFRNRTCMCLVFSPICQPLSTFRDKVELLRVLRDVAQTHRALLQDANVLHRDISIGNILIDETTRKGILIDFDVAMDLTKETPTGNSISGTQEFRAAGLMNYDPHTYRHDLEALFYVLLQVIAEASNNGTLERNSRFHRWSVDDWDKARDARIEDMESVNFELLLDEWAEEFGDCKALARHLRCLLFGDGTDLFFGTDMSIQGTNALYDGFIDAFEDAITTVSAADGGCD</sequence>
<comment type="caution">
    <text evidence="1">The sequence shown here is derived from an EMBL/GenBank/DDBJ whole genome shotgun (WGS) entry which is preliminary data.</text>
</comment>
<reference evidence="1" key="1">
    <citation type="submission" date="2022-07" db="EMBL/GenBank/DDBJ databases">
        <title>Genome Sequence of Lecanicillium saksenae.</title>
        <authorList>
            <person name="Buettner E."/>
        </authorList>
    </citation>
    <scope>NUCLEOTIDE SEQUENCE</scope>
    <source>
        <strain evidence="1">VT-O1</strain>
    </source>
</reference>